<dbReference type="RefSeq" id="WP_096053461.1">
    <property type="nucleotide sequence ID" value="NZ_CP023315.3"/>
</dbReference>
<reference evidence="2" key="1">
    <citation type="submission" date="2017-09" db="EMBL/GenBank/DDBJ databases">
        <title>Genome evolution observed in wild isolates of Caulobacter crescentus.</title>
        <authorList>
            <person name="Ely B."/>
            <person name="Wilson K."/>
            <person name="Scott D."/>
        </authorList>
    </citation>
    <scope>NUCLEOTIDE SEQUENCE [LARGE SCALE GENOMIC DNA]</scope>
    <source>
        <strain evidence="2">CB13b1a</strain>
    </source>
</reference>
<protein>
    <submittedName>
        <fullName evidence="1">Uncharacterized protein</fullName>
    </submittedName>
</protein>
<dbReference type="Proteomes" id="UP000217311">
    <property type="component" value="Chromosome"/>
</dbReference>
<name>A0A290MQ23_CAUVI</name>
<organism evidence="1 2">
    <name type="scientific">Caulobacter vibrioides</name>
    <name type="common">Caulobacter crescentus</name>
    <dbReference type="NCBI Taxonomy" id="155892"/>
    <lineage>
        <taxon>Bacteria</taxon>
        <taxon>Pseudomonadati</taxon>
        <taxon>Pseudomonadota</taxon>
        <taxon>Alphaproteobacteria</taxon>
        <taxon>Caulobacterales</taxon>
        <taxon>Caulobacteraceae</taxon>
        <taxon>Caulobacter</taxon>
    </lineage>
</organism>
<evidence type="ECO:0000313" key="1">
    <source>
        <dbReference type="EMBL" id="ATC34111.1"/>
    </source>
</evidence>
<accession>A0A290MQ23</accession>
<dbReference type="AlphaFoldDB" id="A0A290MQ23"/>
<dbReference type="EMBL" id="CP023315">
    <property type="protein sequence ID" value="ATC34111.1"/>
    <property type="molecule type" value="Genomic_DNA"/>
</dbReference>
<sequence length="227" mass="24041">MPTFPLAMPSKGPGAITFEPRRVDRLSPTSGARVSSVASGWPLWYGKYTLGKGLGAPGSDEWRAFVNRLDGPGRYFLGRDYRRPYPLAYLETQLAGLARAAGGAFDGAASTWSRATSSENEPQLVLSGLPANMVLSLGDYVGFRWTTGGEDRRALVRVQAAAQATGEGWAELIVRPAVHLIVPPGAVAHFDNPACLMKLIPGETELGDVDRSGSISGVVAGIQDLAS</sequence>
<gene>
    <name evidence="1" type="ORF">CA606_18225</name>
</gene>
<evidence type="ECO:0000313" key="2">
    <source>
        <dbReference type="Proteomes" id="UP000217311"/>
    </source>
</evidence>
<proteinExistence type="predicted"/>